<evidence type="ECO:0000256" key="1">
    <source>
        <dbReference type="ARBA" id="ARBA00010577"/>
    </source>
</evidence>
<sequence length="225" mass="23648">MTVETTSYYESLLTASSETADTSTASTSLGSMDFLNLLITQLQYQDPTEPVDNTEMVNQMTQFSQLESLTSIEDKLDELTSSLSASSTTSAISYLGKEVEASGYSLSKSGDDISDLYLTLDDAAESVTVNIYNSSGTIVDTETLSALEAGSYSFTWDGLDSDGSEVADGTYYVAISAEDSNGDSVDVSTTTTGTVAGISTTSDGVVLILDDGRTVNLSDVTLVTT</sequence>
<evidence type="ECO:0000256" key="2">
    <source>
        <dbReference type="ARBA" id="ARBA00016013"/>
    </source>
</evidence>
<dbReference type="GO" id="GO:0044781">
    <property type="term" value="P:bacterial-type flagellum organization"/>
    <property type="evidence" value="ECO:0007669"/>
    <property type="project" value="UniProtKB-UniRule"/>
</dbReference>
<dbReference type="InterPro" id="IPR025965">
    <property type="entry name" value="FlgD/Vpr_Ig-like"/>
</dbReference>
<dbReference type="Proteomes" id="UP000002191">
    <property type="component" value="Chromosome"/>
</dbReference>
<keyword evidence="8" id="KW-0282">Flagellum</keyword>
<keyword evidence="3 5" id="KW-1005">Bacterial flagellum biogenesis</keyword>
<dbReference type="Pfam" id="PF13861">
    <property type="entry name" value="FLgD_tudor"/>
    <property type="match status" value="1"/>
</dbReference>
<organism evidence="8 9">
    <name type="scientific">Pseudodesulfovibrio aespoeensis (strain ATCC 700646 / DSM 10631 / Aspo-2)</name>
    <name type="common">Desulfovibrio aespoeensis</name>
    <dbReference type="NCBI Taxonomy" id="643562"/>
    <lineage>
        <taxon>Bacteria</taxon>
        <taxon>Pseudomonadati</taxon>
        <taxon>Thermodesulfobacteriota</taxon>
        <taxon>Desulfovibrionia</taxon>
        <taxon>Desulfovibrionales</taxon>
        <taxon>Desulfovibrionaceae</taxon>
    </lineage>
</organism>
<dbReference type="Gene3D" id="2.30.30.910">
    <property type="match status" value="1"/>
</dbReference>
<keyword evidence="9" id="KW-1185">Reference proteome</keyword>
<dbReference type="Gene3D" id="2.60.40.4070">
    <property type="match status" value="1"/>
</dbReference>
<dbReference type="InterPro" id="IPR025963">
    <property type="entry name" value="FLgD_Tudor"/>
</dbReference>
<reference evidence="9" key="1">
    <citation type="submission" date="2010-12" db="EMBL/GenBank/DDBJ databases">
        <title>Complete sequence of Desulfovibrio aespoeensis Aspo-2.</title>
        <authorList>
            <consortium name="US DOE Joint Genome Institute"/>
            <person name="Lucas S."/>
            <person name="Copeland A."/>
            <person name="Lapidus A."/>
            <person name="Cheng J.-F."/>
            <person name="Goodwin L."/>
            <person name="Pitluck S."/>
            <person name="Chertkov O."/>
            <person name="Misra M."/>
            <person name="Detter J.C."/>
            <person name="Han C."/>
            <person name="Tapia R."/>
            <person name="Land M."/>
            <person name="Hauser L."/>
            <person name="Kyrpides N."/>
            <person name="Ivanova N."/>
            <person name="Ovchinnikova G."/>
            <person name="Pedersen K."/>
            <person name="Jagevall S."/>
            <person name="Hazen T."/>
            <person name="Woyke T."/>
        </authorList>
    </citation>
    <scope>NUCLEOTIDE SEQUENCE [LARGE SCALE GENOMIC DNA]</scope>
    <source>
        <strain evidence="9">ATCC 700646 / DSM 10631 / Aspo-2</strain>
    </source>
</reference>
<gene>
    <name evidence="8" type="ordered locus">Daes_1111</name>
</gene>
<feature type="domain" description="FlgD Tudor-like" evidence="7">
    <location>
        <begin position="87"/>
        <end position="221"/>
    </location>
</feature>
<proteinExistence type="inferred from homology"/>
<accession>E6VTF0</accession>
<comment type="function">
    <text evidence="4 5">Required for flagellar hook formation. May act as a scaffolding protein.</text>
</comment>
<dbReference type="OrthoDB" id="9785233at2"/>
<evidence type="ECO:0000256" key="5">
    <source>
        <dbReference type="RuleBase" id="RU362076"/>
    </source>
</evidence>
<dbReference type="EMBL" id="CP002431">
    <property type="protein sequence ID" value="ADU62127.1"/>
    <property type="molecule type" value="Genomic_DNA"/>
</dbReference>
<protein>
    <recommendedName>
        <fullName evidence="2 5">Basal-body rod modification protein FlgD</fullName>
    </recommendedName>
</protein>
<name>E6VTF0_PSEA9</name>
<dbReference type="eggNOG" id="COG1843">
    <property type="taxonomic scope" value="Bacteria"/>
</dbReference>
<dbReference type="Pfam" id="PF13860">
    <property type="entry name" value="FlgD_ig"/>
    <property type="match status" value="1"/>
</dbReference>
<dbReference type="AlphaFoldDB" id="E6VTF0"/>
<evidence type="ECO:0000313" key="9">
    <source>
        <dbReference type="Proteomes" id="UP000002191"/>
    </source>
</evidence>
<dbReference type="Pfam" id="PF03963">
    <property type="entry name" value="FlgD"/>
    <property type="match status" value="1"/>
</dbReference>
<evidence type="ECO:0000256" key="3">
    <source>
        <dbReference type="ARBA" id="ARBA00022795"/>
    </source>
</evidence>
<evidence type="ECO:0000256" key="4">
    <source>
        <dbReference type="ARBA" id="ARBA00024746"/>
    </source>
</evidence>
<dbReference type="KEGG" id="das:Daes_1111"/>
<dbReference type="HOGENOM" id="CLU_047535_0_1_7"/>
<keyword evidence="8" id="KW-0969">Cilium</keyword>
<evidence type="ECO:0000313" key="8">
    <source>
        <dbReference type="EMBL" id="ADU62127.1"/>
    </source>
</evidence>
<feature type="domain" description="FlgD/Vpr Ig-like" evidence="6">
    <location>
        <begin position="107"/>
        <end position="179"/>
    </location>
</feature>
<keyword evidence="8" id="KW-0966">Cell projection</keyword>
<dbReference type="InterPro" id="IPR005648">
    <property type="entry name" value="FlgD"/>
</dbReference>
<evidence type="ECO:0000259" key="7">
    <source>
        <dbReference type="Pfam" id="PF13861"/>
    </source>
</evidence>
<dbReference type="RefSeq" id="WP_013514058.1">
    <property type="nucleotide sequence ID" value="NC_014844.1"/>
</dbReference>
<evidence type="ECO:0000259" key="6">
    <source>
        <dbReference type="Pfam" id="PF13860"/>
    </source>
</evidence>
<dbReference type="STRING" id="643562.Daes_1111"/>
<comment type="similarity">
    <text evidence="1 5">Belongs to the FlgD family.</text>
</comment>
<reference evidence="8 9" key="2">
    <citation type="journal article" date="2014" name="Genome Announc.">
        <title>Complete Genome Sequence of the Subsurface, Mesophilic Sulfate-Reducing Bacterium Desulfovibrio aespoeensis Aspo-2.</title>
        <authorList>
            <person name="Pedersen K."/>
            <person name="Bengtsson A."/>
            <person name="Edlund J."/>
            <person name="Rabe L."/>
            <person name="Hazen T."/>
            <person name="Chakraborty R."/>
            <person name="Goodwin L."/>
            <person name="Shapiro N."/>
        </authorList>
    </citation>
    <scope>NUCLEOTIDE SEQUENCE [LARGE SCALE GENOMIC DNA]</scope>
    <source>
        <strain evidence="9">ATCC 700646 / DSM 10631 / Aspo-2</strain>
    </source>
</reference>